<accession>A0A5M3XT97</accession>
<gene>
    <name evidence="2" type="ORF">Aple_074160</name>
</gene>
<feature type="transmembrane region" description="Helical" evidence="1">
    <location>
        <begin position="24"/>
        <end position="46"/>
    </location>
</feature>
<comment type="caution">
    <text evidence="2">The sequence shown here is derived from an EMBL/GenBank/DDBJ whole genome shotgun (WGS) entry which is preliminary data.</text>
</comment>
<dbReference type="EMBL" id="BLAF01000053">
    <property type="protein sequence ID" value="GES24517.1"/>
    <property type="molecule type" value="Genomic_DNA"/>
</dbReference>
<proteinExistence type="predicted"/>
<protein>
    <submittedName>
        <fullName evidence="2">Uncharacterized protein</fullName>
    </submittedName>
</protein>
<feature type="transmembrane region" description="Helical" evidence="1">
    <location>
        <begin position="66"/>
        <end position="84"/>
    </location>
</feature>
<organism evidence="2 3">
    <name type="scientific">Acrocarpospora pleiomorpha</name>
    <dbReference type="NCBI Taxonomy" id="90975"/>
    <lineage>
        <taxon>Bacteria</taxon>
        <taxon>Bacillati</taxon>
        <taxon>Actinomycetota</taxon>
        <taxon>Actinomycetes</taxon>
        <taxon>Streptosporangiales</taxon>
        <taxon>Streptosporangiaceae</taxon>
        <taxon>Acrocarpospora</taxon>
    </lineage>
</organism>
<evidence type="ECO:0000313" key="3">
    <source>
        <dbReference type="Proteomes" id="UP000377595"/>
    </source>
</evidence>
<keyword evidence="1" id="KW-0472">Membrane</keyword>
<keyword evidence="1" id="KW-0812">Transmembrane</keyword>
<keyword evidence="3" id="KW-1185">Reference proteome</keyword>
<evidence type="ECO:0000313" key="2">
    <source>
        <dbReference type="EMBL" id="GES24517.1"/>
    </source>
</evidence>
<reference evidence="2 3" key="1">
    <citation type="submission" date="2019-10" db="EMBL/GenBank/DDBJ databases">
        <title>Whole genome shotgun sequence of Acrocarpospora pleiomorpha NBRC 16267.</title>
        <authorList>
            <person name="Ichikawa N."/>
            <person name="Kimura A."/>
            <person name="Kitahashi Y."/>
            <person name="Komaki H."/>
            <person name="Oguchi A."/>
        </authorList>
    </citation>
    <scope>NUCLEOTIDE SEQUENCE [LARGE SCALE GENOMIC DNA]</scope>
    <source>
        <strain evidence="2 3">NBRC 16267</strain>
    </source>
</reference>
<dbReference type="AlphaFoldDB" id="A0A5M3XT97"/>
<keyword evidence="1" id="KW-1133">Transmembrane helix</keyword>
<name>A0A5M3XT97_9ACTN</name>
<dbReference type="OrthoDB" id="3209783at2"/>
<evidence type="ECO:0000256" key="1">
    <source>
        <dbReference type="SAM" id="Phobius"/>
    </source>
</evidence>
<sequence length="267" mass="28340">MLLVALLCLGGVIAYLIVYQTRQPNLLGVAAVAVAGIALCVFAFLWPREDSKTPLQWLKAQKSSRLLGGLSLLVGVALAAGQIIPEAPDVVESTPTTSPSAPPQNCLDQLGPNAKRVTTSQVNAPPVLREAGYALSDENGRPQLNIAGTIRGSIPEGKSLYLLGVPLPISHDLEGNPGNGRYYPAGDITPTPSDGCFLSGSRGIAYTGSQGLVWRNMIALVTESQAAELNEYRRSHALHSEAEKDGYMPEEIEKLKIAIVATFDIPT</sequence>
<dbReference type="Proteomes" id="UP000377595">
    <property type="component" value="Unassembled WGS sequence"/>
</dbReference>
<dbReference type="RefSeq" id="WP_155349353.1">
    <property type="nucleotide sequence ID" value="NZ_BAAAHM010000026.1"/>
</dbReference>